<dbReference type="InterPro" id="IPR011059">
    <property type="entry name" value="Metal-dep_hydrolase_composite"/>
</dbReference>
<dbReference type="InterPro" id="IPR023100">
    <property type="entry name" value="D-aminoacylase_insert_dom_sf"/>
</dbReference>
<evidence type="ECO:0000259" key="1">
    <source>
        <dbReference type="Pfam" id="PF07969"/>
    </source>
</evidence>
<dbReference type="HOGENOM" id="CLU_016107_2_0_5"/>
<organism evidence="2 3">
    <name type="scientific">Bradyrhizobium oligotrophicum S58</name>
    <dbReference type="NCBI Taxonomy" id="1245469"/>
    <lineage>
        <taxon>Bacteria</taxon>
        <taxon>Pseudomonadati</taxon>
        <taxon>Pseudomonadota</taxon>
        <taxon>Alphaproteobacteria</taxon>
        <taxon>Hyphomicrobiales</taxon>
        <taxon>Nitrobacteraceae</taxon>
        <taxon>Bradyrhizobium</taxon>
    </lineage>
</organism>
<dbReference type="PANTHER" id="PTHR11647:SF1">
    <property type="entry name" value="COLLAPSIN RESPONSE MEDIATOR PROTEIN"/>
    <property type="match status" value="1"/>
</dbReference>
<dbReference type="Gene3D" id="3.20.20.140">
    <property type="entry name" value="Metal-dependent hydrolases"/>
    <property type="match status" value="1"/>
</dbReference>
<proteinExistence type="predicted"/>
<dbReference type="PANTHER" id="PTHR11647">
    <property type="entry name" value="HYDRANTOINASE/DIHYDROPYRIMIDINASE FAMILY MEMBER"/>
    <property type="match status" value="1"/>
</dbReference>
<dbReference type="Proteomes" id="UP000011841">
    <property type="component" value="Chromosome"/>
</dbReference>
<dbReference type="STRING" id="1245469.S58_09940"/>
<dbReference type="SUPFAM" id="SSF51556">
    <property type="entry name" value="Metallo-dependent hydrolases"/>
    <property type="match status" value="1"/>
</dbReference>
<keyword evidence="3" id="KW-1185">Reference proteome</keyword>
<dbReference type="eggNOG" id="COG3653">
    <property type="taxonomic scope" value="Bacteria"/>
</dbReference>
<evidence type="ECO:0000313" key="3">
    <source>
        <dbReference type="Proteomes" id="UP000011841"/>
    </source>
</evidence>
<protein>
    <submittedName>
        <fullName evidence="2">D-aminoacylase</fullName>
    </submittedName>
</protein>
<feature type="domain" description="Amidohydrolase 3" evidence="1">
    <location>
        <begin position="61"/>
        <end position="223"/>
    </location>
</feature>
<dbReference type="SUPFAM" id="SSF51338">
    <property type="entry name" value="Composite domain of metallo-dependent hydrolases"/>
    <property type="match status" value="1"/>
</dbReference>
<dbReference type="PATRIC" id="fig|1245469.3.peg.1017"/>
<dbReference type="InterPro" id="IPR013108">
    <property type="entry name" value="Amidohydro_3"/>
</dbReference>
<dbReference type="Pfam" id="PF07969">
    <property type="entry name" value="Amidohydro_3"/>
    <property type="match status" value="2"/>
</dbReference>
<sequence length="498" mass="52835">MIHFARDPMTDSQPSPEPFDLIIRGGTVVDGTRAPRFAADVGIEDGRIVAIGELGGKEARREIDATGRIVAPGFIDSHTHDDSAVLVDPQMTCKVSQGVTTVVTGNCGVSIAPLKPGSPRPMPLGLLSPGEGRVVEYAAFADYVAALRAAPAAVNVAPMVGHTALRASIMSDLGRAATDAEIAEMRAHVQEALDAGAIGVSTGTFYPPAEAAPTEEIIEVCRPLTGSGGVYATHMRNEANEVIQSLEESFAIGKALDVQVVISHHKVVGPANFGRTRETLPLITKAMSCQCVALDCYPYNASSTMLHTDPAKLQVKVVVAASGPHPEVAGRDLADIAADWGVDRLEAAKRLQPASAIYFAMDEADVQTILKFEPTMIGSDGLPFGERPHPRLWGTFPRVLGYYCRELELFPLETAVWKMSGLTAQNFGIKGRGTIAVGNHADITIFDASTVRDSATYDDPCVPAAGIEAVIVNGAVTWWQGRHQDARAGQVIARASLQ</sequence>
<dbReference type="KEGG" id="aol:S58_09940"/>
<dbReference type="AlphaFoldDB" id="M4ZL84"/>
<dbReference type="EMBL" id="AP012603">
    <property type="protein sequence ID" value="BAM87005.1"/>
    <property type="molecule type" value="Genomic_DNA"/>
</dbReference>
<feature type="domain" description="Amidohydrolase 3" evidence="1">
    <location>
        <begin position="345"/>
        <end position="477"/>
    </location>
</feature>
<dbReference type="Gene3D" id="2.30.40.10">
    <property type="entry name" value="Urease, subunit C, domain 1"/>
    <property type="match status" value="1"/>
</dbReference>
<gene>
    <name evidence="2" type="ORF">S58_09940</name>
</gene>
<dbReference type="CDD" id="cd01297">
    <property type="entry name" value="D-aminoacylase"/>
    <property type="match status" value="1"/>
</dbReference>
<reference evidence="2 3" key="1">
    <citation type="journal article" date="2013" name="Appl. Environ. Microbiol.">
        <title>Genome analysis suggests that the soil oligotrophic bacterium Agromonas oligotrophica (Bradyrhizobium oligotrophicum) is a nitrogen-fixing symbiont of Aeschynomene indica.</title>
        <authorList>
            <person name="Okubo T."/>
            <person name="Fukushima S."/>
            <person name="Itakura M."/>
            <person name="Oshima K."/>
            <person name="Longtonglang A."/>
            <person name="Teaumroong N."/>
            <person name="Mitsui H."/>
            <person name="Hattori M."/>
            <person name="Hattori R."/>
            <person name="Hattori T."/>
            <person name="Minamisawa K."/>
        </authorList>
    </citation>
    <scope>NUCLEOTIDE SEQUENCE [LARGE SCALE GENOMIC DNA]</scope>
    <source>
        <strain evidence="2 3">S58</strain>
    </source>
</reference>
<dbReference type="GO" id="GO:0016811">
    <property type="term" value="F:hydrolase activity, acting on carbon-nitrogen (but not peptide) bonds, in linear amides"/>
    <property type="evidence" value="ECO:0007669"/>
    <property type="project" value="InterPro"/>
</dbReference>
<evidence type="ECO:0000313" key="2">
    <source>
        <dbReference type="EMBL" id="BAM87005.1"/>
    </source>
</evidence>
<dbReference type="InterPro" id="IPR032466">
    <property type="entry name" value="Metal_Hydrolase"/>
</dbReference>
<dbReference type="Gene3D" id="3.30.1490.130">
    <property type="entry name" value="D-aminoacylase. Domain 3"/>
    <property type="match status" value="1"/>
</dbReference>
<dbReference type="InterPro" id="IPR050378">
    <property type="entry name" value="Metallo-dep_Hydrolases_sf"/>
</dbReference>
<accession>M4ZL84</accession>
<name>M4ZL84_9BRAD</name>